<dbReference type="Proteomes" id="UP000195913">
    <property type="component" value="Unassembled WGS sequence"/>
</dbReference>
<dbReference type="AlphaFoldDB" id="A0A1R4F4M3"/>
<dbReference type="SUPFAM" id="SSF46785">
    <property type="entry name" value="Winged helix' DNA-binding domain"/>
    <property type="match status" value="1"/>
</dbReference>
<evidence type="ECO:0000256" key="2">
    <source>
        <dbReference type="SAM" id="MobiDB-lite"/>
    </source>
</evidence>
<keyword evidence="4" id="KW-1185">Reference proteome</keyword>
<dbReference type="InterPro" id="IPR036388">
    <property type="entry name" value="WH-like_DNA-bd_sf"/>
</dbReference>
<comment type="similarity">
    <text evidence="1">Belongs to the ROK (NagC/XylR) family.</text>
</comment>
<dbReference type="RefSeq" id="WP_179204205.1">
    <property type="nucleotide sequence ID" value="NZ_FUHW01000011.1"/>
</dbReference>
<dbReference type="EMBL" id="FUHW01000011">
    <property type="protein sequence ID" value="SJM50827.1"/>
    <property type="molecule type" value="Genomic_DNA"/>
</dbReference>
<keyword evidence="3" id="KW-0418">Kinase</keyword>
<dbReference type="InterPro" id="IPR000600">
    <property type="entry name" value="ROK"/>
</dbReference>
<evidence type="ECO:0000313" key="3">
    <source>
        <dbReference type="EMBL" id="SJM50827.1"/>
    </source>
</evidence>
<reference evidence="3 4" key="1">
    <citation type="submission" date="2017-02" db="EMBL/GenBank/DDBJ databases">
        <authorList>
            <person name="Peterson S.W."/>
        </authorList>
    </citation>
    <scope>NUCLEOTIDE SEQUENCE [LARGE SCALE GENOMIC DNA]</scope>
    <source>
        <strain evidence="3 4">B Ar 00.02</strain>
    </source>
</reference>
<dbReference type="Pfam" id="PF00480">
    <property type="entry name" value="ROK"/>
    <property type="match status" value="1"/>
</dbReference>
<dbReference type="Gene3D" id="1.10.10.10">
    <property type="entry name" value="Winged helix-like DNA-binding domain superfamily/Winged helix DNA-binding domain"/>
    <property type="match status" value="1"/>
</dbReference>
<protein>
    <submittedName>
        <fullName evidence="3">Transcriptional regulator/sugar kinase</fullName>
    </submittedName>
</protein>
<dbReference type="GO" id="GO:0016301">
    <property type="term" value="F:kinase activity"/>
    <property type="evidence" value="ECO:0007669"/>
    <property type="project" value="UniProtKB-KW"/>
</dbReference>
<dbReference type="PANTHER" id="PTHR18964:SF149">
    <property type="entry name" value="BIFUNCTIONAL UDP-N-ACETYLGLUCOSAMINE 2-EPIMERASE_N-ACETYLMANNOSAMINE KINASE"/>
    <property type="match status" value="1"/>
</dbReference>
<dbReference type="InterPro" id="IPR036390">
    <property type="entry name" value="WH_DNA-bd_sf"/>
</dbReference>
<proteinExistence type="inferred from homology"/>
<dbReference type="SUPFAM" id="SSF53067">
    <property type="entry name" value="Actin-like ATPase domain"/>
    <property type="match status" value="1"/>
</dbReference>
<evidence type="ECO:0000256" key="1">
    <source>
        <dbReference type="ARBA" id="ARBA00006479"/>
    </source>
</evidence>
<accession>A0A1R4F4M3</accession>
<name>A0A1R4F4M3_9MICC</name>
<gene>
    <name evidence="3" type="ORF">FM101_02235</name>
</gene>
<feature type="region of interest" description="Disordered" evidence="2">
    <location>
        <begin position="1"/>
        <end position="20"/>
    </location>
</feature>
<sequence>MATLDPAADPALRNGRGHRGDDLRRLNTAAVMKHVFDHPGLSRSEVALQLGLSAASVTKMVAQLLEAGLLRELAPLVGTQGRPRVPLQIDTGTPLVMGIHLGPRTTGVVLMDLDGSEHASVLVPHTGMPPEESMDLIVAAADELICENTRGRVIIGTGIATGGIVNRAAGIIIDNPGAGWQNVDVMRLLSGRLPGPLILENNARAAAQSELLYGHGQRTNDFVLMVVTADIGSVMVDGGRIRSGFSQTAGQIAHLSVDDGTRPCPCGRTGCLAVMASDDAVADTAVERGLQEKPNIDEILFQAAEGEPGAIVLLEQRNRWVGRAAAQLIDIHDPELLVVVGTPAESPLVFSSLVDEVARRAQLGKRAAERVVLSTDHVFSLSLFAASTLVAAVLADPLGIIGLAAPDPTES</sequence>
<organism evidence="3 4">
    <name type="scientific">Arthrobacter rhombi</name>
    <dbReference type="NCBI Taxonomy" id="71253"/>
    <lineage>
        <taxon>Bacteria</taxon>
        <taxon>Bacillati</taxon>
        <taxon>Actinomycetota</taxon>
        <taxon>Actinomycetes</taxon>
        <taxon>Micrococcales</taxon>
        <taxon>Micrococcaceae</taxon>
        <taxon>Arthrobacter</taxon>
    </lineage>
</organism>
<keyword evidence="3" id="KW-0808">Transferase</keyword>
<dbReference type="InterPro" id="IPR043129">
    <property type="entry name" value="ATPase_NBD"/>
</dbReference>
<evidence type="ECO:0000313" key="4">
    <source>
        <dbReference type="Proteomes" id="UP000195913"/>
    </source>
</evidence>
<dbReference type="PANTHER" id="PTHR18964">
    <property type="entry name" value="ROK (REPRESSOR, ORF, KINASE) FAMILY"/>
    <property type="match status" value="1"/>
</dbReference>
<dbReference type="Gene3D" id="3.30.420.40">
    <property type="match status" value="2"/>
</dbReference>